<reference evidence="6" key="1">
    <citation type="submission" date="2016-10" db="EMBL/GenBank/DDBJ databases">
        <authorList>
            <person name="Varghese N."/>
            <person name="Submissions S."/>
        </authorList>
    </citation>
    <scope>NUCLEOTIDE SEQUENCE [LARGE SCALE GENOMIC DNA]</scope>
    <source>
        <strain evidence="6">CGMCC 1.6474</strain>
    </source>
</reference>
<dbReference type="GO" id="GO:0016020">
    <property type="term" value="C:membrane"/>
    <property type="evidence" value="ECO:0007669"/>
    <property type="project" value="UniProtKB-UniRule"/>
</dbReference>
<keyword evidence="1" id="KW-1133">Transmembrane helix</keyword>
<feature type="transmembrane region" description="Helical" evidence="1">
    <location>
        <begin position="178"/>
        <end position="197"/>
    </location>
</feature>
<feature type="transmembrane region" description="Helical" evidence="1">
    <location>
        <begin position="48"/>
        <end position="72"/>
    </location>
</feature>
<dbReference type="PROSITE" id="PS50887">
    <property type="entry name" value="GGDEF"/>
    <property type="match status" value="1"/>
</dbReference>
<dbReference type="Pfam" id="PF00563">
    <property type="entry name" value="EAL"/>
    <property type="match status" value="1"/>
</dbReference>
<dbReference type="AlphaFoldDB" id="A0A1I4B8F8"/>
<dbReference type="NCBIfam" id="TIGR00254">
    <property type="entry name" value="GGDEF"/>
    <property type="match status" value="1"/>
</dbReference>
<feature type="transmembrane region" description="Helical" evidence="1">
    <location>
        <begin position="217"/>
        <end position="239"/>
    </location>
</feature>
<dbReference type="PANTHER" id="PTHR44757">
    <property type="entry name" value="DIGUANYLATE CYCLASE DGCP"/>
    <property type="match status" value="1"/>
</dbReference>
<dbReference type="InterPro" id="IPR001633">
    <property type="entry name" value="EAL_dom"/>
</dbReference>
<dbReference type="OrthoDB" id="9814202at2"/>
<dbReference type="InterPro" id="IPR043128">
    <property type="entry name" value="Rev_trsase/Diguanyl_cyclase"/>
</dbReference>
<dbReference type="SMART" id="SM00052">
    <property type="entry name" value="EAL"/>
    <property type="match status" value="1"/>
</dbReference>
<feature type="domain" description="GGDEF" evidence="3">
    <location>
        <begin position="282"/>
        <end position="415"/>
    </location>
</feature>
<feature type="transmembrane region" description="Helical" evidence="1">
    <location>
        <begin position="146"/>
        <end position="166"/>
    </location>
</feature>
<evidence type="ECO:0000259" key="2">
    <source>
        <dbReference type="PROSITE" id="PS50883"/>
    </source>
</evidence>
<dbReference type="STRING" id="414703.SAMN04488125_10375"/>
<dbReference type="PROSITE" id="PS50924">
    <property type="entry name" value="MHYT"/>
    <property type="match status" value="1"/>
</dbReference>
<dbReference type="SUPFAM" id="SSF55073">
    <property type="entry name" value="Nucleotide cyclase"/>
    <property type="match status" value="1"/>
</dbReference>
<dbReference type="Proteomes" id="UP000198804">
    <property type="component" value="Unassembled WGS sequence"/>
</dbReference>
<evidence type="ECO:0000259" key="3">
    <source>
        <dbReference type="PROSITE" id="PS50887"/>
    </source>
</evidence>
<protein>
    <submittedName>
        <fullName evidence="5">Diguanylate cyclase/phosphodiesterase</fullName>
    </submittedName>
</protein>
<organism evidence="5 6">
    <name type="scientific">Methylorubrum salsuginis</name>
    <dbReference type="NCBI Taxonomy" id="414703"/>
    <lineage>
        <taxon>Bacteria</taxon>
        <taxon>Pseudomonadati</taxon>
        <taxon>Pseudomonadota</taxon>
        <taxon>Alphaproteobacteria</taxon>
        <taxon>Hyphomicrobiales</taxon>
        <taxon>Methylobacteriaceae</taxon>
        <taxon>Methylorubrum</taxon>
    </lineage>
</organism>
<dbReference type="InterPro" id="IPR029787">
    <property type="entry name" value="Nucleotide_cyclase"/>
</dbReference>
<keyword evidence="1" id="KW-0812">Transmembrane</keyword>
<dbReference type="InterPro" id="IPR052155">
    <property type="entry name" value="Biofilm_reg_signaling"/>
</dbReference>
<dbReference type="Pfam" id="PF00990">
    <property type="entry name" value="GGDEF"/>
    <property type="match status" value="1"/>
</dbReference>
<dbReference type="PROSITE" id="PS50883">
    <property type="entry name" value="EAL"/>
    <property type="match status" value="1"/>
</dbReference>
<dbReference type="SMART" id="SM00267">
    <property type="entry name" value="GGDEF"/>
    <property type="match status" value="1"/>
</dbReference>
<dbReference type="InterPro" id="IPR035919">
    <property type="entry name" value="EAL_sf"/>
</dbReference>
<gene>
    <name evidence="5" type="ORF">SAMN04488125_10375</name>
</gene>
<dbReference type="CDD" id="cd01948">
    <property type="entry name" value="EAL"/>
    <property type="match status" value="1"/>
</dbReference>
<evidence type="ECO:0000313" key="5">
    <source>
        <dbReference type="EMBL" id="SFK64620.1"/>
    </source>
</evidence>
<feature type="transmembrane region" description="Helical" evidence="1">
    <location>
        <begin position="78"/>
        <end position="103"/>
    </location>
</feature>
<dbReference type="InterPro" id="IPR000160">
    <property type="entry name" value="GGDEF_dom"/>
</dbReference>
<feature type="transmembrane region" description="Helical" evidence="1">
    <location>
        <begin position="110"/>
        <end position="134"/>
    </location>
</feature>
<dbReference type="CDD" id="cd01949">
    <property type="entry name" value="GGDEF"/>
    <property type="match status" value="1"/>
</dbReference>
<dbReference type="Gene3D" id="3.20.20.450">
    <property type="entry name" value="EAL domain"/>
    <property type="match status" value="1"/>
</dbReference>
<keyword evidence="1" id="KW-0472">Membrane</keyword>
<evidence type="ECO:0000259" key="4">
    <source>
        <dbReference type="PROSITE" id="PS50924"/>
    </source>
</evidence>
<dbReference type="EMBL" id="FOSV01000003">
    <property type="protein sequence ID" value="SFK64620.1"/>
    <property type="molecule type" value="Genomic_DNA"/>
</dbReference>
<dbReference type="PANTHER" id="PTHR44757:SF10">
    <property type="entry name" value="MEMBRANE PROTEIN"/>
    <property type="match status" value="1"/>
</dbReference>
<accession>A0A1I4B8F8</accession>
<proteinExistence type="predicted"/>
<evidence type="ECO:0000313" key="6">
    <source>
        <dbReference type="Proteomes" id="UP000198804"/>
    </source>
</evidence>
<keyword evidence="6" id="KW-1185">Reference proteome</keyword>
<name>A0A1I4B8F8_9HYPH</name>
<dbReference type="Pfam" id="PF03707">
    <property type="entry name" value="MHYT"/>
    <property type="match status" value="2"/>
</dbReference>
<dbReference type="SUPFAM" id="SSF141868">
    <property type="entry name" value="EAL domain-like"/>
    <property type="match status" value="1"/>
</dbReference>
<evidence type="ECO:0000256" key="1">
    <source>
        <dbReference type="PROSITE-ProRule" id="PRU00244"/>
    </source>
</evidence>
<dbReference type="Gene3D" id="3.30.70.270">
    <property type="match status" value="1"/>
</dbReference>
<feature type="transmembrane region" description="Helical" evidence="1">
    <location>
        <begin position="16"/>
        <end position="36"/>
    </location>
</feature>
<feature type="domain" description="EAL" evidence="2">
    <location>
        <begin position="424"/>
        <end position="674"/>
    </location>
</feature>
<sequence>MLTVFDCVTRQHDLHLVSLSAAICGLGCFVTVSLMSQVQADAKRPYPPALLSAAAVFGSSVWALHFVAMLAFLPSAAIAYDLSLTAISIAIAIVGSLAALVLWHKRSRCPVALGCAGLVLGCAITSMHYLGVAAMRASAVVRLDPIVVAASVFLCAAFATLALVRARDLIGPTRRAEVTVWLALAVCGLHFIGMSGLTLAPLNLPEGADHVLGSSALASAVGFVSLSILIAGLATLLLMQRKREEARIRHYALHDALTGLPNRYLLGQRLTQAMDAATQGDGGVAAIYLDLDRFKPVNDLHGHAVGDALLIQVAGRMRAVLRPTDTLARVGGDEFVAVLTHVPTADRIAEIAGRLVAALSRPFEIEARRIEIGASAGAARYPADGRTAEALLHAADTALYSVKGEGRGTVRFFEPAMEAQLQARRQLESELALAVARGEFRLHYQPIVNGRTGEIETFEALIRWQHPVRGLIGPAEFIPLAEQSDLIVGLGQWVIETACADAARWPRPWRVSINVSPSQLRLSDVPAAVAAALERHELDPARMVVEITESVFIQDADAAVVVLNRLRAMGLRLALDDFGTGYSSLSYLQLFKFDKLKIDRTFVRRLGENSDTLTIVRAIVNLAHNLGMHVTAEGVETAGQLAILRALECDQMQGYLFGRPAPEVRIAETDAALMRGPLAAPLVRAAA</sequence>
<feature type="domain" description="MHYT" evidence="4">
    <location>
        <begin position="12"/>
        <end position="200"/>
    </location>
</feature>
<dbReference type="InterPro" id="IPR005330">
    <property type="entry name" value="MHYT_dom"/>
</dbReference>